<sequence>MNRLDVLSNKYNDDRQGLALRGSSNKTTASSSTSSSAPTAGVSNNTTSSTSKSTGIAPSITSAITITTTPSTTNATSSSTAFSSNTAAARSSSRPTSSSLKPPTFPSPFSAQRAAPPITASSSSTPQAEARARQKVVLQPGHSPLDWANLNRNAPKHKLRGVPPNFPPPQVVRIDKTELKKHKTRDDCWTCINGKVFNITPYVNFHPGGVEEIMKCAGRDGTVLFNKYHSWVNADRMLENCIVGIMVK</sequence>
<evidence type="ECO:0000259" key="6">
    <source>
        <dbReference type="PROSITE" id="PS50255"/>
    </source>
</evidence>
<dbReference type="GO" id="GO:0046872">
    <property type="term" value="F:metal ion binding"/>
    <property type="evidence" value="ECO:0007669"/>
    <property type="project" value="UniProtKB-UniRule"/>
</dbReference>
<dbReference type="PROSITE" id="PS50255">
    <property type="entry name" value="CYTOCHROME_B5_2"/>
    <property type="match status" value="1"/>
</dbReference>
<dbReference type="PANTHER" id="PTHR46237:SF1">
    <property type="entry name" value="CYTOCHROME B5 REDUCTASE 4"/>
    <property type="match status" value="1"/>
</dbReference>
<dbReference type="InterPro" id="IPR051872">
    <property type="entry name" value="Cytochrome_b5/Flavoprotein_Rdt"/>
</dbReference>
<evidence type="ECO:0000256" key="2">
    <source>
        <dbReference type="ARBA" id="ARBA00022723"/>
    </source>
</evidence>
<dbReference type="OrthoDB" id="432299at2759"/>
<comment type="similarity">
    <text evidence="4">Belongs to the cytochrome b5 family.</text>
</comment>
<evidence type="ECO:0000256" key="5">
    <source>
        <dbReference type="SAM" id="MobiDB-lite"/>
    </source>
</evidence>
<dbReference type="InterPro" id="IPR001199">
    <property type="entry name" value="Cyt_B5-like_heme/steroid-bd"/>
</dbReference>
<dbReference type="PROSITE" id="PS00191">
    <property type="entry name" value="CYTOCHROME_B5_1"/>
    <property type="match status" value="1"/>
</dbReference>
<dbReference type="AlphaFoldDB" id="A5DWC0"/>
<dbReference type="FunFam" id="3.10.120.10:FF:000001">
    <property type="entry name" value="Cytochrome b5 reductase 4"/>
    <property type="match status" value="1"/>
</dbReference>
<dbReference type="GO" id="GO:0020037">
    <property type="term" value="F:heme binding"/>
    <property type="evidence" value="ECO:0007669"/>
    <property type="project" value="UniProtKB-UniRule"/>
</dbReference>
<keyword evidence="2 4" id="KW-0479">Metal-binding</keyword>
<dbReference type="InParanoid" id="A5DWC0"/>
<dbReference type="SMART" id="SM01117">
    <property type="entry name" value="Cyt-b5"/>
    <property type="match status" value="1"/>
</dbReference>
<accession>A5DWC0</accession>
<organism evidence="7 8">
    <name type="scientific">Lodderomyces elongisporus (strain ATCC 11503 / CBS 2605 / JCM 1781 / NBRC 1676 / NRRL YB-4239)</name>
    <name type="common">Yeast</name>
    <name type="synonym">Saccharomyces elongisporus</name>
    <dbReference type="NCBI Taxonomy" id="379508"/>
    <lineage>
        <taxon>Eukaryota</taxon>
        <taxon>Fungi</taxon>
        <taxon>Dikarya</taxon>
        <taxon>Ascomycota</taxon>
        <taxon>Saccharomycotina</taxon>
        <taxon>Pichiomycetes</taxon>
        <taxon>Debaryomycetaceae</taxon>
        <taxon>Candida/Lodderomyces clade</taxon>
        <taxon>Lodderomyces</taxon>
    </lineage>
</organism>
<evidence type="ECO:0000256" key="3">
    <source>
        <dbReference type="ARBA" id="ARBA00023004"/>
    </source>
</evidence>
<dbReference type="InterPro" id="IPR018506">
    <property type="entry name" value="Cyt_B5_heme-BS"/>
</dbReference>
<dbReference type="OMA" id="ATHAWVN"/>
<dbReference type="VEuPathDB" id="FungiDB:LELG_01656"/>
<dbReference type="PANTHER" id="PTHR46237">
    <property type="entry name" value="CYTOCHROME B5 REDUCTASE 4 FAMILY MEMBER"/>
    <property type="match status" value="1"/>
</dbReference>
<evidence type="ECO:0000256" key="4">
    <source>
        <dbReference type="RuleBase" id="RU362121"/>
    </source>
</evidence>
<name>A5DWC0_LODEL</name>
<feature type="region of interest" description="Disordered" evidence="5">
    <location>
        <begin position="1"/>
        <end position="134"/>
    </location>
</feature>
<dbReference type="HOGENOM" id="CLU_046313_1_1_1"/>
<dbReference type="Pfam" id="PF00173">
    <property type="entry name" value="Cyt-b5"/>
    <property type="match status" value="1"/>
</dbReference>
<dbReference type="InterPro" id="IPR036400">
    <property type="entry name" value="Cyt_B5-like_heme/steroid_sf"/>
</dbReference>
<dbReference type="EMBL" id="CH981525">
    <property type="protein sequence ID" value="EDK43478.1"/>
    <property type="molecule type" value="Genomic_DNA"/>
</dbReference>
<feature type="compositionally biased region" description="Low complexity" evidence="5">
    <location>
        <begin position="23"/>
        <end position="99"/>
    </location>
</feature>
<keyword evidence="8" id="KW-1185">Reference proteome</keyword>
<dbReference type="Proteomes" id="UP000001996">
    <property type="component" value="Unassembled WGS sequence"/>
</dbReference>
<dbReference type="SUPFAM" id="SSF55856">
    <property type="entry name" value="Cytochrome b5-like heme/steroid binding domain"/>
    <property type="match status" value="1"/>
</dbReference>
<dbReference type="GeneID" id="5233888"/>
<dbReference type="GO" id="GO:0005737">
    <property type="term" value="C:cytoplasm"/>
    <property type="evidence" value="ECO:0007669"/>
    <property type="project" value="TreeGrafter"/>
</dbReference>
<feature type="domain" description="Cytochrome b5 heme-binding" evidence="6">
    <location>
        <begin position="171"/>
        <end position="247"/>
    </location>
</feature>
<keyword evidence="1 4" id="KW-0349">Heme</keyword>
<dbReference type="FunCoup" id="A5DWC0">
    <property type="interactions" value="90"/>
</dbReference>
<proteinExistence type="inferred from homology"/>
<evidence type="ECO:0000313" key="8">
    <source>
        <dbReference type="Proteomes" id="UP000001996"/>
    </source>
</evidence>
<dbReference type="PRINTS" id="PR00363">
    <property type="entry name" value="CYTOCHROMEB5"/>
</dbReference>
<evidence type="ECO:0000256" key="1">
    <source>
        <dbReference type="ARBA" id="ARBA00022617"/>
    </source>
</evidence>
<dbReference type="Gene3D" id="3.10.120.10">
    <property type="entry name" value="Cytochrome b5-like heme/steroid binding domain"/>
    <property type="match status" value="1"/>
</dbReference>
<dbReference type="GO" id="GO:0004128">
    <property type="term" value="F:cytochrome-b5 reductase activity, acting on NAD(P)H"/>
    <property type="evidence" value="ECO:0007669"/>
    <property type="project" value="TreeGrafter"/>
</dbReference>
<feature type="compositionally biased region" description="Low complexity" evidence="5">
    <location>
        <begin position="114"/>
        <end position="128"/>
    </location>
</feature>
<evidence type="ECO:0000313" key="7">
    <source>
        <dbReference type="EMBL" id="EDK43478.1"/>
    </source>
</evidence>
<protein>
    <recommendedName>
        <fullName evidence="6">Cytochrome b5 heme-binding domain-containing protein</fullName>
    </recommendedName>
</protein>
<gene>
    <name evidence="7" type="ORF">LELG_01656</name>
</gene>
<keyword evidence="3 4" id="KW-0408">Iron</keyword>
<dbReference type="KEGG" id="lel:PVL30_001628"/>
<dbReference type="STRING" id="379508.A5DWC0"/>
<reference evidence="7 8" key="1">
    <citation type="journal article" date="2009" name="Nature">
        <title>Evolution of pathogenicity and sexual reproduction in eight Candida genomes.</title>
        <authorList>
            <person name="Butler G."/>
            <person name="Rasmussen M.D."/>
            <person name="Lin M.F."/>
            <person name="Santos M.A."/>
            <person name="Sakthikumar S."/>
            <person name="Munro C.A."/>
            <person name="Rheinbay E."/>
            <person name="Grabherr M."/>
            <person name="Forche A."/>
            <person name="Reedy J.L."/>
            <person name="Agrafioti I."/>
            <person name="Arnaud M.B."/>
            <person name="Bates S."/>
            <person name="Brown A.J."/>
            <person name="Brunke S."/>
            <person name="Costanzo M.C."/>
            <person name="Fitzpatrick D.A."/>
            <person name="de Groot P.W."/>
            <person name="Harris D."/>
            <person name="Hoyer L.L."/>
            <person name="Hube B."/>
            <person name="Klis F.M."/>
            <person name="Kodira C."/>
            <person name="Lennard N."/>
            <person name="Logue M.E."/>
            <person name="Martin R."/>
            <person name="Neiman A.M."/>
            <person name="Nikolaou E."/>
            <person name="Quail M.A."/>
            <person name="Quinn J."/>
            <person name="Santos M.C."/>
            <person name="Schmitzberger F.F."/>
            <person name="Sherlock G."/>
            <person name="Shah P."/>
            <person name="Silverstein K.A."/>
            <person name="Skrzypek M.S."/>
            <person name="Soll D."/>
            <person name="Staggs R."/>
            <person name="Stansfield I."/>
            <person name="Stumpf M.P."/>
            <person name="Sudbery P.E."/>
            <person name="Srikantha T."/>
            <person name="Zeng Q."/>
            <person name="Berman J."/>
            <person name="Berriman M."/>
            <person name="Heitman J."/>
            <person name="Gow N.A."/>
            <person name="Lorenz M.C."/>
            <person name="Birren B.W."/>
            <person name="Kellis M."/>
            <person name="Cuomo C.A."/>
        </authorList>
    </citation>
    <scope>NUCLEOTIDE SEQUENCE [LARGE SCALE GENOMIC DNA]</scope>
    <source>
        <strain evidence="8">ATCC 11503 / BCRC 21390 / CBS 2605 / JCM 1781 / NBRC 1676 / NRRL YB-4239</strain>
    </source>
</reference>
<dbReference type="eggNOG" id="KOG0536">
    <property type="taxonomic scope" value="Eukaryota"/>
</dbReference>